<evidence type="ECO:0000313" key="2">
    <source>
        <dbReference type="Proteomes" id="UP000789405"/>
    </source>
</evidence>
<dbReference type="EMBL" id="CAJVPY010014395">
    <property type="protein sequence ID" value="CAG8746309.1"/>
    <property type="molecule type" value="Genomic_DNA"/>
</dbReference>
<proteinExistence type="predicted"/>
<dbReference type="AlphaFoldDB" id="A0A9N9IPS6"/>
<evidence type="ECO:0000313" key="1">
    <source>
        <dbReference type="EMBL" id="CAG8746309.1"/>
    </source>
</evidence>
<sequence>MLSLQPHQHQLHYKDLKLNSTNVSIANTISSFLNKLLADYNCASSKVTGMDW</sequence>
<protein>
    <submittedName>
        <fullName evidence="1">10999_t:CDS:1</fullName>
    </submittedName>
</protein>
<organism evidence="1 2">
    <name type="scientific">Dentiscutata erythropus</name>
    <dbReference type="NCBI Taxonomy" id="1348616"/>
    <lineage>
        <taxon>Eukaryota</taxon>
        <taxon>Fungi</taxon>
        <taxon>Fungi incertae sedis</taxon>
        <taxon>Mucoromycota</taxon>
        <taxon>Glomeromycotina</taxon>
        <taxon>Glomeromycetes</taxon>
        <taxon>Diversisporales</taxon>
        <taxon>Gigasporaceae</taxon>
        <taxon>Dentiscutata</taxon>
    </lineage>
</organism>
<name>A0A9N9IPS6_9GLOM</name>
<gene>
    <name evidence="1" type="ORF">DERYTH_LOCUS16465</name>
</gene>
<reference evidence="1" key="1">
    <citation type="submission" date="2021-06" db="EMBL/GenBank/DDBJ databases">
        <authorList>
            <person name="Kallberg Y."/>
            <person name="Tangrot J."/>
            <person name="Rosling A."/>
        </authorList>
    </citation>
    <scope>NUCLEOTIDE SEQUENCE</scope>
    <source>
        <strain evidence="1">MA453B</strain>
    </source>
</reference>
<dbReference type="Proteomes" id="UP000789405">
    <property type="component" value="Unassembled WGS sequence"/>
</dbReference>
<comment type="caution">
    <text evidence="1">The sequence shown here is derived from an EMBL/GenBank/DDBJ whole genome shotgun (WGS) entry which is preliminary data.</text>
</comment>
<accession>A0A9N9IPS6</accession>
<keyword evidence="2" id="KW-1185">Reference proteome</keyword>
<feature type="non-terminal residue" evidence="1">
    <location>
        <position position="52"/>
    </location>
</feature>